<feature type="compositionally biased region" description="Pro residues" evidence="2">
    <location>
        <begin position="416"/>
        <end position="435"/>
    </location>
</feature>
<feature type="coiled-coil region" evidence="1">
    <location>
        <begin position="70"/>
        <end position="118"/>
    </location>
</feature>
<dbReference type="EMBL" id="JAZDUA010000344">
    <property type="protein sequence ID" value="KAK7794159.1"/>
    <property type="molecule type" value="Genomic_DNA"/>
</dbReference>
<feature type="coiled-coil region" evidence="1">
    <location>
        <begin position="196"/>
        <end position="265"/>
    </location>
</feature>
<reference evidence="3 4" key="1">
    <citation type="submission" date="2024-03" db="EMBL/GenBank/DDBJ databases">
        <title>The genome assembly and annotation of the cricket Gryllus longicercus Weissman &amp; Gray.</title>
        <authorList>
            <person name="Szrajer S."/>
            <person name="Gray D."/>
            <person name="Ylla G."/>
        </authorList>
    </citation>
    <scope>NUCLEOTIDE SEQUENCE [LARGE SCALE GENOMIC DNA]</scope>
    <source>
        <strain evidence="3">DAG 2021-001</strain>
        <tissue evidence="3">Whole body minus gut</tissue>
    </source>
</reference>
<dbReference type="Proteomes" id="UP001378592">
    <property type="component" value="Unassembled WGS sequence"/>
</dbReference>
<dbReference type="GO" id="GO:0005737">
    <property type="term" value="C:cytoplasm"/>
    <property type="evidence" value="ECO:0007669"/>
    <property type="project" value="TreeGrafter"/>
</dbReference>
<dbReference type="GO" id="GO:0031252">
    <property type="term" value="C:cell leading edge"/>
    <property type="evidence" value="ECO:0007669"/>
    <property type="project" value="TreeGrafter"/>
</dbReference>
<dbReference type="PANTHER" id="PTHR46606">
    <property type="entry name" value="SHOOTIN-1"/>
    <property type="match status" value="1"/>
</dbReference>
<accession>A0AAN9VFH5</accession>
<name>A0AAN9VFH5_9ORTH</name>
<dbReference type="GO" id="GO:0044295">
    <property type="term" value="C:axonal growth cone"/>
    <property type="evidence" value="ECO:0007669"/>
    <property type="project" value="TreeGrafter"/>
</dbReference>
<evidence type="ECO:0008006" key="5">
    <source>
        <dbReference type="Google" id="ProtNLM"/>
    </source>
</evidence>
<feature type="region of interest" description="Disordered" evidence="2">
    <location>
        <begin position="531"/>
        <end position="552"/>
    </location>
</feature>
<keyword evidence="1" id="KW-0175">Coiled coil</keyword>
<feature type="region of interest" description="Disordered" evidence="2">
    <location>
        <begin position="410"/>
        <end position="443"/>
    </location>
</feature>
<dbReference type="GO" id="GO:2001224">
    <property type="term" value="P:positive regulation of neuron migration"/>
    <property type="evidence" value="ECO:0007669"/>
    <property type="project" value="TreeGrafter"/>
</dbReference>
<evidence type="ECO:0000256" key="1">
    <source>
        <dbReference type="SAM" id="Coils"/>
    </source>
</evidence>
<protein>
    <recommendedName>
        <fullName evidence="5">Shootin-1</fullName>
    </recommendedName>
</protein>
<organism evidence="3 4">
    <name type="scientific">Gryllus longicercus</name>
    <dbReference type="NCBI Taxonomy" id="2509291"/>
    <lineage>
        <taxon>Eukaryota</taxon>
        <taxon>Metazoa</taxon>
        <taxon>Ecdysozoa</taxon>
        <taxon>Arthropoda</taxon>
        <taxon>Hexapoda</taxon>
        <taxon>Insecta</taxon>
        <taxon>Pterygota</taxon>
        <taxon>Neoptera</taxon>
        <taxon>Polyneoptera</taxon>
        <taxon>Orthoptera</taxon>
        <taxon>Ensifera</taxon>
        <taxon>Gryllidea</taxon>
        <taxon>Grylloidea</taxon>
        <taxon>Gryllidae</taxon>
        <taxon>Gryllinae</taxon>
        <taxon>Gryllus</taxon>
    </lineage>
</organism>
<evidence type="ECO:0000313" key="3">
    <source>
        <dbReference type="EMBL" id="KAK7794159.1"/>
    </source>
</evidence>
<dbReference type="AlphaFoldDB" id="A0AAN9VFH5"/>
<feature type="compositionally biased region" description="Low complexity" evidence="2">
    <location>
        <begin position="45"/>
        <end position="59"/>
    </location>
</feature>
<dbReference type="InterPro" id="IPR024849">
    <property type="entry name" value="Shootin-1"/>
</dbReference>
<feature type="compositionally biased region" description="Polar residues" evidence="2">
    <location>
        <begin position="25"/>
        <end position="43"/>
    </location>
</feature>
<sequence>MNINNNHMGTSAHGRVRAMASSYSNGITSPSQIPLPKYTTTFRFPSDTSPQQSTQQPEQNGNEYRWKTKYEEAERKRKTLLTENQKSARDYANLERRFKDLNNECNGHQRLLQEKTQEFIKLKQASEGLFKEYEKLKNKYDVETTAMHSAMKTASQWYSQNRELKRKSAVLVQKFLEVSPAGVLELADEGDNSNSANKEDDELEGLRNTVKGLSEEVARLQTELKTARLQEFEAQEQVINLTAQLEEECSARSRAETELRELRAMKENMGHVSKLVAVEMASLREQCVQEREVALRMKSEANAAQKERNVLAHQSALLLSEVVGDEKLLRILQEVESLKRQMEEQQQKHAAEMLDIQEKLEQAENDAQLEVLQEKLKLSESELECALQRAERAEKQTAQLSGKVNQLEEELDHLKCPPPPPPPPLPPPPPPPPIPSGGISMPRKASTISLDSITKPTEEKTTGNPVLDMANMLGIPRKMSTAPQSGAIDDIINQIKGGRFTLRTPEKQQSRKEEETPAAVQEMLNVLGTLKRRQKNPARQSPSCHQLADVAL</sequence>
<feature type="coiled-coil region" evidence="1">
    <location>
        <begin position="325"/>
        <end position="410"/>
    </location>
</feature>
<keyword evidence="4" id="KW-1185">Reference proteome</keyword>
<gene>
    <name evidence="3" type="ORF">R5R35_005365</name>
</gene>
<dbReference type="PANTHER" id="PTHR46606:SF5">
    <property type="entry name" value="SHOOTIN-1"/>
    <property type="match status" value="1"/>
</dbReference>
<feature type="region of interest" description="Disordered" evidence="2">
    <location>
        <begin position="25"/>
        <end position="65"/>
    </location>
</feature>
<evidence type="ECO:0000256" key="2">
    <source>
        <dbReference type="SAM" id="MobiDB-lite"/>
    </source>
</evidence>
<evidence type="ECO:0000313" key="4">
    <source>
        <dbReference type="Proteomes" id="UP001378592"/>
    </source>
</evidence>
<proteinExistence type="predicted"/>
<comment type="caution">
    <text evidence="3">The sequence shown here is derived from an EMBL/GenBank/DDBJ whole genome shotgun (WGS) entry which is preliminary data.</text>
</comment>
<dbReference type="GO" id="GO:0048812">
    <property type="term" value="P:neuron projection morphogenesis"/>
    <property type="evidence" value="ECO:0007669"/>
    <property type="project" value="TreeGrafter"/>
</dbReference>